<keyword evidence="3 5" id="KW-0863">Zinc-finger</keyword>
<dbReference type="InterPro" id="IPR011042">
    <property type="entry name" value="6-blade_b-propeller_TolB-like"/>
</dbReference>
<dbReference type="CDD" id="cd19756">
    <property type="entry name" value="Bbox2"/>
    <property type="match status" value="1"/>
</dbReference>
<dbReference type="SMART" id="SM00184">
    <property type="entry name" value="RING"/>
    <property type="match status" value="1"/>
</dbReference>
<proteinExistence type="predicted"/>
<dbReference type="SUPFAM" id="SSF57850">
    <property type="entry name" value="RING/U-box"/>
    <property type="match status" value="1"/>
</dbReference>
<dbReference type="InterPro" id="IPR047153">
    <property type="entry name" value="TRIM45/56/19-like"/>
</dbReference>
<evidence type="ECO:0000256" key="4">
    <source>
        <dbReference type="ARBA" id="ARBA00022833"/>
    </source>
</evidence>
<gene>
    <name evidence="9" type="ORF">ACJMK2_020996</name>
</gene>
<dbReference type="SUPFAM" id="SSF57845">
    <property type="entry name" value="B-box zinc-binding domain"/>
    <property type="match status" value="1"/>
</dbReference>
<dbReference type="PANTHER" id="PTHR25462">
    <property type="entry name" value="BONUS, ISOFORM C-RELATED"/>
    <property type="match status" value="1"/>
</dbReference>
<dbReference type="AlphaFoldDB" id="A0ABD3U0S1"/>
<evidence type="ECO:0000313" key="9">
    <source>
        <dbReference type="EMBL" id="KAL3843039.1"/>
    </source>
</evidence>
<name>A0ABD3U0S1_SINWO</name>
<feature type="coiled-coil region" evidence="6">
    <location>
        <begin position="243"/>
        <end position="274"/>
    </location>
</feature>
<dbReference type="EMBL" id="JBJQND010000017">
    <property type="protein sequence ID" value="KAL3843039.1"/>
    <property type="molecule type" value="Genomic_DNA"/>
</dbReference>
<dbReference type="Gene3D" id="3.30.160.60">
    <property type="entry name" value="Classic Zinc Finger"/>
    <property type="match status" value="1"/>
</dbReference>
<accession>A0ABD3U0S1</accession>
<dbReference type="InterPro" id="IPR000315">
    <property type="entry name" value="Znf_B-box"/>
</dbReference>
<dbReference type="SUPFAM" id="SSF101898">
    <property type="entry name" value="NHL repeat"/>
    <property type="match status" value="1"/>
</dbReference>
<feature type="domain" description="B box-type" evidence="8">
    <location>
        <begin position="163"/>
        <end position="198"/>
    </location>
</feature>
<organism evidence="9 10">
    <name type="scientific">Sinanodonta woodiana</name>
    <name type="common">Chinese pond mussel</name>
    <name type="synonym">Anodonta woodiana</name>
    <dbReference type="NCBI Taxonomy" id="1069815"/>
    <lineage>
        <taxon>Eukaryota</taxon>
        <taxon>Metazoa</taxon>
        <taxon>Spiralia</taxon>
        <taxon>Lophotrochozoa</taxon>
        <taxon>Mollusca</taxon>
        <taxon>Bivalvia</taxon>
        <taxon>Autobranchia</taxon>
        <taxon>Heteroconchia</taxon>
        <taxon>Palaeoheterodonta</taxon>
        <taxon>Unionida</taxon>
        <taxon>Unionoidea</taxon>
        <taxon>Unionidae</taxon>
        <taxon>Unioninae</taxon>
        <taxon>Sinanodonta</taxon>
    </lineage>
</organism>
<evidence type="ECO:0000256" key="5">
    <source>
        <dbReference type="PROSITE-ProRule" id="PRU00024"/>
    </source>
</evidence>
<dbReference type="PROSITE" id="PS50089">
    <property type="entry name" value="ZF_RING_2"/>
    <property type="match status" value="1"/>
</dbReference>
<dbReference type="GO" id="GO:0008270">
    <property type="term" value="F:zinc ion binding"/>
    <property type="evidence" value="ECO:0007669"/>
    <property type="project" value="UniProtKB-KW"/>
</dbReference>
<dbReference type="Gene3D" id="3.30.40.10">
    <property type="entry name" value="Zinc/RING finger domain, C3HC4 (zinc finger)"/>
    <property type="match status" value="1"/>
</dbReference>
<evidence type="ECO:0000313" key="10">
    <source>
        <dbReference type="Proteomes" id="UP001634394"/>
    </source>
</evidence>
<dbReference type="PANTHER" id="PTHR25462:SF296">
    <property type="entry name" value="MEIOTIC P26, ISOFORM F"/>
    <property type="match status" value="1"/>
</dbReference>
<keyword evidence="4" id="KW-0862">Zinc</keyword>
<dbReference type="InterPro" id="IPR017907">
    <property type="entry name" value="Znf_RING_CS"/>
</dbReference>
<dbReference type="Gene3D" id="2.120.10.30">
    <property type="entry name" value="TolB, C-terminal domain"/>
    <property type="match status" value="1"/>
</dbReference>
<keyword evidence="1" id="KW-0597">Phosphoprotein</keyword>
<sequence length="657" mass="74184">MAAKENKVTSSEAFDCPICLEQFKVPTSLPCLHTFCLKCLKSYIAEKIVQAGDIDMFICPICIQEVKSPHQETQSSEWAKTFPVNRLIASMLPDSQLSLQQNCDSCTYDGTLTQAGGFCLVCKEHLCDECIKFHRKTKVLREHKIVNLEELSQNSDIGDYLPIKTEMCPVHVDEENKFFCKDHKGLFCSSCTFMNHRTCKNVFDLKLHSKALLEMFEPSSVSNKFDMLVTQLKEVTKEMETSLQELRFQVDHVMDDIKNLRQKMNTLFDEAEMEVRSEGNRIYKEVSMTLLDQKQECQSLIVAIQNSKTILDTVCDHGSESQVFSVLLKMEEQLDHYNKTVDKYKRAKSKSEVRLELDSRIKTIGDLKWSDLFAVSYCVNPPVSSSSFKIGKNDLVTVLKLNEFSSNLSGFSSAFLSDDKFVLVEFESKKCCMYGPTFEKVTERFLKSFPSAVCKAGDSEFAVTLPTERKIQFFTSDSSMKPTRFIKTNIACCGLGILDNTIITTYLSNRYLYLAVLHKTGEEACKVKLDECNRMNYSSCIVIDKTRIRAYITCYDTNTLYILPLSDGANAKMSIYKSTELQGPDGIAIDGDGNVYVVGSLSNNIHQLSAEGSLIRVITEDVPLNPGAISFNESGNKLVLTAQGSVCYIFKQIYKEI</sequence>
<dbReference type="Pfam" id="PF13445">
    <property type="entry name" value="zf-RING_UBOX"/>
    <property type="match status" value="1"/>
</dbReference>
<evidence type="ECO:0000256" key="1">
    <source>
        <dbReference type="ARBA" id="ARBA00022553"/>
    </source>
</evidence>
<dbReference type="InterPro" id="IPR013083">
    <property type="entry name" value="Znf_RING/FYVE/PHD"/>
</dbReference>
<feature type="domain" description="B box-type" evidence="8">
    <location>
        <begin position="98"/>
        <end position="148"/>
    </location>
</feature>
<reference evidence="9 10" key="1">
    <citation type="submission" date="2024-11" db="EMBL/GenBank/DDBJ databases">
        <title>Chromosome-level genome assembly of the freshwater bivalve Anodonta woodiana.</title>
        <authorList>
            <person name="Chen X."/>
        </authorList>
    </citation>
    <scope>NUCLEOTIDE SEQUENCE [LARGE SCALE GENOMIC DNA]</scope>
    <source>
        <strain evidence="9">MN2024</strain>
        <tissue evidence="9">Gills</tissue>
    </source>
</reference>
<dbReference type="InterPro" id="IPR001841">
    <property type="entry name" value="Znf_RING"/>
</dbReference>
<evidence type="ECO:0000256" key="2">
    <source>
        <dbReference type="ARBA" id="ARBA00022723"/>
    </source>
</evidence>
<feature type="domain" description="RING-type" evidence="7">
    <location>
        <begin position="16"/>
        <end position="62"/>
    </location>
</feature>
<dbReference type="InterPro" id="IPR027370">
    <property type="entry name" value="Znf-RING_euk"/>
</dbReference>
<evidence type="ECO:0000256" key="3">
    <source>
        <dbReference type="ARBA" id="ARBA00022771"/>
    </source>
</evidence>
<evidence type="ECO:0000259" key="7">
    <source>
        <dbReference type="PROSITE" id="PS50089"/>
    </source>
</evidence>
<evidence type="ECO:0000259" key="8">
    <source>
        <dbReference type="PROSITE" id="PS50119"/>
    </source>
</evidence>
<keyword evidence="2" id="KW-0479">Metal-binding</keyword>
<dbReference type="Proteomes" id="UP001634394">
    <property type="component" value="Unassembled WGS sequence"/>
</dbReference>
<dbReference type="PROSITE" id="PS00518">
    <property type="entry name" value="ZF_RING_1"/>
    <property type="match status" value="1"/>
</dbReference>
<keyword evidence="6" id="KW-0175">Coiled coil</keyword>
<keyword evidence="10" id="KW-1185">Reference proteome</keyword>
<comment type="caution">
    <text evidence="9">The sequence shown here is derived from an EMBL/GenBank/DDBJ whole genome shotgun (WGS) entry which is preliminary data.</text>
</comment>
<protein>
    <submittedName>
        <fullName evidence="9">Uncharacterized protein</fullName>
    </submittedName>
</protein>
<dbReference type="PROSITE" id="PS50119">
    <property type="entry name" value="ZF_BBOX"/>
    <property type="match status" value="2"/>
</dbReference>
<evidence type="ECO:0000256" key="6">
    <source>
        <dbReference type="SAM" id="Coils"/>
    </source>
</evidence>